<keyword evidence="2 5" id="KW-0500">Molybdenum</keyword>
<sequence length="272" mass="28972">MKNKLILLFLILTSLSLAGCNTKENIASTIDLSRESADSMSQEKSGLTVAAASSLTEAFTEIGTAFETLNNCHITFSFASTATLSEQITNGAPFDVFAAANESAITGLDAKDLILSETRQICAIGRIGIATYKGRGIQATTMDDLRDSNIKIIAIASPEHAPYGLAAKQAIETAGLWETLEPKIVFGKNIAETLSYLTTGNADVAIIALSQKDEATLNYSMIDSDMHAPLTQAMAVLSDTDNEELARAFVAFVNGPEGKEIMQKYGFVTPGE</sequence>
<name>A0A3P7S0G7_9FIRM</name>
<dbReference type="PROSITE" id="PS51257">
    <property type="entry name" value="PROKAR_LIPOPROTEIN"/>
    <property type="match status" value="1"/>
</dbReference>
<dbReference type="PIRSF" id="PIRSF004846">
    <property type="entry name" value="ModA"/>
    <property type="match status" value="1"/>
</dbReference>
<reference evidence="7 8" key="1">
    <citation type="submission" date="2018-09" db="EMBL/GenBank/DDBJ databases">
        <authorList>
            <person name="Postec A."/>
        </authorList>
    </citation>
    <scope>NUCLEOTIDE SEQUENCE [LARGE SCALE GENOMIC DNA]</scope>
    <source>
        <strain evidence="7">70B-A</strain>
    </source>
</reference>
<dbReference type="FunFam" id="3.40.190.10:FF:000035">
    <property type="entry name" value="Molybdate ABC transporter substrate-binding protein"/>
    <property type="match status" value="1"/>
</dbReference>
<organism evidence="7 8">
    <name type="scientific">Petrocella atlantisensis</name>
    <dbReference type="NCBI Taxonomy" id="2173034"/>
    <lineage>
        <taxon>Bacteria</taxon>
        <taxon>Bacillati</taxon>
        <taxon>Bacillota</taxon>
        <taxon>Clostridia</taxon>
        <taxon>Lachnospirales</taxon>
        <taxon>Vallitaleaceae</taxon>
        <taxon>Petrocella</taxon>
    </lineage>
</organism>
<keyword evidence="4 6" id="KW-0732">Signal</keyword>
<dbReference type="KEGG" id="cbar:PATL70BA_2481"/>
<evidence type="ECO:0000313" key="7">
    <source>
        <dbReference type="EMBL" id="VDN48376.1"/>
    </source>
</evidence>
<dbReference type="GO" id="GO:1901359">
    <property type="term" value="F:tungstate binding"/>
    <property type="evidence" value="ECO:0007669"/>
    <property type="project" value="UniProtKB-ARBA"/>
</dbReference>
<evidence type="ECO:0000256" key="5">
    <source>
        <dbReference type="PIRSR" id="PIRSR004846-1"/>
    </source>
</evidence>
<dbReference type="GO" id="GO:0030973">
    <property type="term" value="F:molybdate ion binding"/>
    <property type="evidence" value="ECO:0007669"/>
    <property type="project" value="UniProtKB-ARBA"/>
</dbReference>
<protein>
    <submittedName>
        <fullName evidence="7">Molybdate ABC transporter substrate-binding protein</fullName>
    </submittedName>
</protein>
<dbReference type="Gene3D" id="3.40.190.10">
    <property type="entry name" value="Periplasmic binding protein-like II"/>
    <property type="match status" value="2"/>
</dbReference>
<dbReference type="Proteomes" id="UP000279029">
    <property type="component" value="Chromosome"/>
</dbReference>
<feature type="binding site" evidence="5">
    <location>
        <position position="54"/>
    </location>
    <ligand>
        <name>molybdate</name>
        <dbReference type="ChEBI" id="CHEBI:36264"/>
    </ligand>
</feature>
<dbReference type="PANTHER" id="PTHR30632">
    <property type="entry name" value="MOLYBDATE-BINDING PERIPLASMIC PROTEIN"/>
    <property type="match status" value="1"/>
</dbReference>
<keyword evidence="3 5" id="KW-0479">Metal-binding</keyword>
<dbReference type="Pfam" id="PF13531">
    <property type="entry name" value="SBP_bac_11"/>
    <property type="match status" value="1"/>
</dbReference>
<evidence type="ECO:0000256" key="1">
    <source>
        <dbReference type="ARBA" id="ARBA00009175"/>
    </source>
</evidence>
<dbReference type="GO" id="GO:0015689">
    <property type="term" value="P:molybdate ion transport"/>
    <property type="evidence" value="ECO:0007669"/>
    <property type="project" value="InterPro"/>
</dbReference>
<evidence type="ECO:0000256" key="3">
    <source>
        <dbReference type="ARBA" id="ARBA00022723"/>
    </source>
</evidence>
<dbReference type="EMBL" id="LR130778">
    <property type="protein sequence ID" value="VDN48376.1"/>
    <property type="molecule type" value="Genomic_DNA"/>
</dbReference>
<dbReference type="NCBIfam" id="TIGR01256">
    <property type="entry name" value="modA"/>
    <property type="match status" value="1"/>
</dbReference>
<feature type="signal peptide" evidence="6">
    <location>
        <begin position="1"/>
        <end position="18"/>
    </location>
</feature>
<gene>
    <name evidence="7" type="primary">modA</name>
    <name evidence="7" type="ORF">PATL70BA_2481</name>
</gene>
<dbReference type="InterPro" id="IPR050682">
    <property type="entry name" value="ModA/WtpA"/>
</dbReference>
<evidence type="ECO:0000256" key="6">
    <source>
        <dbReference type="SAM" id="SignalP"/>
    </source>
</evidence>
<dbReference type="RefSeq" id="WP_197715759.1">
    <property type="nucleotide sequence ID" value="NZ_LR130778.1"/>
</dbReference>
<feature type="chain" id="PRO_5039170185" evidence="6">
    <location>
        <begin position="19"/>
        <end position="272"/>
    </location>
</feature>
<proteinExistence type="inferred from homology"/>
<dbReference type="GO" id="GO:0046872">
    <property type="term" value="F:metal ion binding"/>
    <property type="evidence" value="ECO:0007669"/>
    <property type="project" value="UniProtKB-KW"/>
</dbReference>
<keyword evidence="8" id="KW-1185">Reference proteome</keyword>
<dbReference type="InterPro" id="IPR005950">
    <property type="entry name" value="ModA"/>
</dbReference>
<accession>A0A3P7S0G7</accession>
<evidence type="ECO:0000256" key="2">
    <source>
        <dbReference type="ARBA" id="ARBA00022505"/>
    </source>
</evidence>
<feature type="binding site" evidence="5">
    <location>
        <position position="81"/>
    </location>
    <ligand>
        <name>molybdate</name>
        <dbReference type="ChEBI" id="CHEBI:36264"/>
    </ligand>
</feature>
<evidence type="ECO:0000256" key="4">
    <source>
        <dbReference type="ARBA" id="ARBA00022729"/>
    </source>
</evidence>
<comment type="similarity">
    <text evidence="1">Belongs to the bacterial solute-binding protein ModA family.</text>
</comment>
<feature type="binding site" evidence="5">
    <location>
        <position position="190"/>
    </location>
    <ligand>
        <name>molybdate</name>
        <dbReference type="ChEBI" id="CHEBI:36264"/>
    </ligand>
</feature>
<evidence type="ECO:0000313" key="8">
    <source>
        <dbReference type="Proteomes" id="UP000279029"/>
    </source>
</evidence>
<dbReference type="SUPFAM" id="SSF53850">
    <property type="entry name" value="Periplasmic binding protein-like II"/>
    <property type="match status" value="1"/>
</dbReference>
<dbReference type="AlphaFoldDB" id="A0A3P7S0G7"/>
<dbReference type="PANTHER" id="PTHR30632:SF14">
    <property type="entry name" value="TUNGSTATE_MOLYBDATE_CHROMATE-BINDING PROTEIN MODA"/>
    <property type="match status" value="1"/>
</dbReference>